<proteinExistence type="predicted"/>
<evidence type="ECO:0000313" key="3">
    <source>
        <dbReference type="Proteomes" id="UP000072530"/>
    </source>
</evidence>
<protein>
    <recommendedName>
        <fullName evidence="4">Secreted protein</fullName>
    </recommendedName>
</protein>
<dbReference type="Proteomes" id="UP000072530">
    <property type="component" value="Unassembled WGS sequence"/>
</dbReference>
<feature type="chain" id="PRO_5038575162" description="Secreted protein" evidence="1">
    <location>
        <begin position="27"/>
        <end position="108"/>
    </location>
</feature>
<dbReference type="AlphaFoldDB" id="A0A0Z8D3S4"/>
<dbReference type="EMBL" id="FIGG01000001">
    <property type="protein sequence ID" value="CYU36558.1"/>
    <property type="molecule type" value="Genomic_DNA"/>
</dbReference>
<organism evidence="2 3">
    <name type="scientific">Streptococcus suis</name>
    <dbReference type="NCBI Taxonomy" id="1307"/>
    <lineage>
        <taxon>Bacteria</taxon>
        <taxon>Bacillati</taxon>
        <taxon>Bacillota</taxon>
        <taxon>Bacilli</taxon>
        <taxon>Lactobacillales</taxon>
        <taxon>Streptococcaceae</taxon>
        <taxon>Streptococcus</taxon>
    </lineage>
</organism>
<evidence type="ECO:0008006" key="4">
    <source>
        <dbReference type="Google" id="ProtNLM"/>
    </source>
</evidence>
<evidence type="ECO:0000313" key="2">
    <source>
        <dbReference type="EMBL" id="CYU36558.1"/>
    </source>
</evidence>
<dbReference type="RefSeq" id="WP_024410443.1">
    <property type="nucleotide sequence ID" value="NZ_CEDJ01000039.1"/>
</dbReference>
<reference evidence="2 3" key="1">
    <citation type="submission" date="2016-02" db="EMBL/GenBank/DDBJ databases">
        <authorList>
            <consortium name="Pathogen Informatics"/>
        </authorList>
    </citation>
    <scope>NUCLEOTIDE SEQUENCE [LARGE SCALE GENOMIC DNA]</scope>
    <source>
        <strain evidence="2 3">LSS31</strain>
    </source>
</reference>
<accession>A0A0Z8D3S4</accession>
<keyword evidence="1" id="KW-0732">Signal</keyword>
<feature type="signal peptide" evidence="1">
    <location>
        <begin position="1"/>
        <end position="26"/>
    </location>
</feature>
<evidence type="ECO:0000256" key="1">
    <source>
        <dbReference type="SAM" id="SignalP"/>
    </source>
</evidence>
<sequence length="108" mass="11602">MNKLGKAVLGLALAGGLAFPMASASAEAICSHNDILQNSNLTEVQRQVLLKEEDACLASQKAEAASLINKSSLSPRQKAKYLSLVEFGSSKEVLALVDYFFDTFTYNS</sequence>
<name>A0A0Z8D3S4_STRSU</name>
<gene>
    <name evidence="2" type="ORF">ERS132393_00373</name>
</gene>